<protein>
    <submittedName>
        <fullName evidence="2">Uncharacterized protein</fullName>
    </submittedName>
</protein>
<accession>A0A8J7HLB8</accession>
<name>A0A8J7HLB8_9CYAN</name>
<gene>
    <name evidence="2" type="ORF">I8751_21435</name>
</gene>
<dbReference type="EMBL" id="JAECZB010000083">
    <property type="protein sequence ID" value="MBH8554868.1"/>
    <property type="molecule type" value="Genomic_DNA"/>
</dbReference>
<sequence>MIKFTHQIYTDIAKYGNLLQQGTGSSVSTTLNNRAEEQEEKTPLTTDH</sequence>
<proteinExistence type="predicted"/>
<feature type="compositionally biased region" description="Basic and acidic residues" evidence="1">
    <location>
        <begin position="34"/>
        <end position="48"/>
    </location>
</feature>
<organism evidence="2 3">
    <name type="scientific">Atlanticothrix silvestris CENA357</name>
    <dbReference type="NCBI Taxonomy" id="1725252"/>
    <lineage>
        <taxon>Bacteria</taxon>
        <taxon>Bacillati</taxon>
        <taxon>Cyanobacteriota</taxon>
        <taxon>Cyanophyceae</taxon>
        <taxon>Nostocales</taxon>
        <taxon>Nodulariaceae</taxon>
        <taxon>Atlanticothrix</taxon>
        <taxon>Atlanticothrix silvestris</taxon>
    </lineage>
</organism>
<keyword evidence="3" id="KW-1185">Reference proteome</keyword>
<evidence type="ECO:0000256" key="1">
    <source>
        <dbReference type="SAM" id="MobiDB-lite"/>
    </source>
</evidence>
<reference evidence="2 3" key="1">
    <citation type="journal article" date="2021" name="Int. J. Syst. Evol. Microbiol.">
        <title>Amazonocrinis nigriterrae gen. nov., sp. nov., Atlanticothrix silvestris gen. nov., sp. nov. and Dendronalium phyllosphericum gen. nov., sp. nov., nostocacean cyanobacteria from Brazilian environments.</title>
        <authorList>
            <person name="Alvarenga D.O."/>
            <person name="Andreote A.P.D."/>
            <person name="Branco L.H.Z."/>
            <person name="Delbaje E."/>
            <person name="Cruz R.B."/>
            <person name="Varani A.M."/>
            <person name="Fiore M.F."/>
        </authorList>
    </citation>
    <scope>NUCLEOTIDE SEQUENCE [LARGE SCALE GENOMIC DNA]</scope>
    <source>
        <strain evidence="2 3">CENA357</strain>
    </source>
</reference>
<dbReference type="RefSeq" id="WP_214441103.1">
    <property type="nucleotide sequence ID" value="NZ_JAECZB010000083.1"/>
</dbReference>
<evidence type="ECO:0000313" key="3">
    <source>
        <dbReference type="Proteomes" id="UP000599391"/>
    </source>
</evidence>
<dbReference type="AlphaFoldDB" id="A0A8J7HLB8"/>
<dbReference type="Proteomes" id="UP000599391">
    <property type="component" value="Unassembled WGS sequence"/>
</dbReference>
<feature type="region of interest" description="Disordered" evidence="1">
    <location>
        <begin position="21"/>
        <end position="48"/>
    </location>
</feature>
<evidence type="ECO:0000313" key="2">
    <source>
        <dbReference type="EMBL" id="MBH8554868.1"/>
    </source>
</evidence>
<feature type="compositionally biased region" description="Polar residues" evidence="1">
    <location>
        <begin position="21"/>
        <end position="33"/>
    </location>
</feature>
<comment type="caution">
    <text evidence="2">The sequence shown here is derived from an EMBL/GenBank/DDBJ whole genome shotgun (WGS) entry which is preliminary data.</text>
</comment>